<sequence length="35" mass="3909">MNVCTKLPTFCLSLCPSKVLVALSPWIHLYTRSGE</sequence>
<organism evidence="1">
    <name type="scientific">Anguilla anguilla</name>
    <name type="common">European freshwater eel</name>
    <name type="synonym">Muraena anguilla</name>
    <dbReference type="NCBI Taxonomy" id="7936"/>
    <lineage>
        <taxon>Eukaryota</taxon>
        <taxon>Metazoa</taxon>
        <taxon>Chordata</taxon>
        <taxon>Craniata</taxon>
        <taxon>Vertebrata</taxon>
        <taxon>Euteleostomi</taxon>
        <taxon>Actinopterygii</taxon>
        <taxon>Neopterygii</taxon>
        <taxon>Teleostei</taxon>
        <taxon>Anguilliformes</taxon>
        <taxon>Anguillidae</taxon>
        <taxon>Anguilla</taxon>
    </lineage>
</organism>
<protein>
    <submittedName>
        <fullName evidence="1">Uncharacterized protein</fullName>
    </submittedName>
</protein>
<name>A0A0E9TRS2_ANGAN</name>
<reference evidence="1" key="2">
    <citation type="journal article" date="2015" name="Fish Shellfish Immunol.">
        <title>Early steps in the European eel (Anguilla anguilla)-Vibrio vulnificus interaction in the gills: Role of the RtxA13 toxin.</title>
        <authorList>
            <person name="Callol A."/>
            <person name="Pajuelo D."/>
            <person name="Ebbesson L."/>
            <person name="Teles M."/>
            <person name="MacKenzie S."/>
            <person name="Amaro C."/>
        </authorList>
    </citation>
    <scope>NUCLEOTIDE SEQUENCE</scope>
</reference>
<dbReference type="EMBL" id="GBXM01053144">
    <property type="protein sequence ID" value="JAH55433.1"/>
    <property type="molecule type" value="Transcribed_RNA"/>
</dbReference>
<reference evidence="1" key="1">
    <citation type="submission" date="2014-11" db="EMBL/GenBank/DDBJ databases">
        <authorList>
            <person name="Amaro Gonzalez C."/>
        </authorList>
    </citation>
    <scope>NUCLEOTIDE SEQUENCE</scope>
</reference>
<dbReference type="AlphaFoldDB" id="A0A0E9TRS2"/>
<proteinExistence type="predicted"/>
<accession>A0A0E9TRS2</accession>
<evidence type="ECO:0000313" key="1">
    <source>
        <dbReference type="EMBL" id="JAH55433.1"/>
    </source>
</evidence>